<protein>
    <submittedName>
        <fullName evidence="7">UDP-galactopyranose mutase</fullName>
        <ecNumber evidence="7">5.4.99.9</ecNumber>
    </submittedName>
</protein>
<evidence type="ECO:0000313" key="7">
    <source>
        <dbReference type="EMBL" id="MCJ0742446.1"/>
    </source>
</evidence>
<evidence type="ECO:0000313" key="8">
    <source>
        <dbReference type="Proteomes" id="UP001165460"/>
    </source>
</evidence>
<accession>A0ABS9ZVW1</accession>
<comment type="caution">
    <text evidence="7">The sequence shown here is derived from an EMBL/GenBank/DDBJ whole genome shotgun (WGS) entry which is preliminary data.</text>
</comment>
<dbReference type="SUPFAM" id="SSF54373">
    <property type="entry name" value="FAD-linked reductases, C-terminal domain"/>
    <property type="match status" value="1"/>
</dbReference>
<dbReference type="Pfam" id="PF03275">
    <property type="entry name" value="GLF"/>
    <property type="match status" value="1"/>
</dbReference>
<comment type="similarity">
    <text evidence="2">Belongs to the UDP-galactopyranose/dTDP-fucopyranose mutase family.</text>
</comment>
<dbReference type="EMBL" id="JALGBH010000001">
    <property type="protein sequence ID" value="MCJ0742446.1"/>
    <property type="molecule type" value="Genomic_DNA"/>
</dbReference>
<proteinExistence type="inferred from homology"/>
<evidence type="ECO:0000256" key="1">
    <source>
        <dbReference type="ARBA" id="ARBA00001974"/>
    </source>
</evidence>
<sequence length="369" mass="43424">MNNFLIVGAGFSGSVIAEQLAKNPNNQITILEERNHIGGNCYTERDSKTNIMLHVYGPHIFNTDNIEVWNYIQQFTELKPYTNRVKSVYKDNIYSLPINLHTINQFFGKTLNPEEAKEFIAGLGDQSINDPQNFEEQALRFIGNDLYKAFFYGYTKKQWGCEPKELPASILKRLPVRFNYNDNYYSTSFQGIPINGFTEIFEKMLNSPNIKVKLNTKFIPTDYQISTYDHVFYTGPLDAFFNFKYGRLSYRTVYFEKNYAKGDYQGNAVINYADESIPYTRIHEHKHFTPWEIHDETIYFKEYSKETEITDTPYYPKRLKEDLKKLELYQTEVQKLNNITFLGRLATYRYMDMHHVIAEALDIVKNFTI</sequence>
<dbReference type="Pfam" id="PF13450">
    <property type="entry name" value="NAD_binding_8"/>
    <property type="match status" value="1"/>
</dbReference>
<dbReference type="Gene3D" id="3.40.50.720">
    <property type="entry name" value="NAD(P)-binding Rossmann-like Domain"/>
    <property type="match status" value="3"/>
</dbReference>
<dbReference type="EC" id="5.4.99.9" evidence="7"/>
<dbReference type="PANTHER" id="PTHR21197:SF0">
    <property type="entry name" value="UDP-GALACTOPYRANOSE MUTASE"/>
    <property type="match status" value="1"/>
</dbReference>
<keyword evidence="5 7" id="KW-0413">Isomerase</keyword>
<reference evidence="7" key="1">
    <citation type="submission" date="2022-03" db="EMBL/GenBank/DDBJ databases">
        <authorList>
            <person name="Woo C.Y."/>
        </authorList>
    </citation>
    <scope>NUCLEOTIDE SEQUENCE</scope>
    <source>
        <strain evidence="7">CYS-01</strain>
    </source>
</reference>
<dbReference type="InterPro" id="IPR015899">
    <property type="entry name" value="UDP-GalPyranose_mutase_C"/>
</dbReference>
<organism evidence="7 8">
    <name type="scientific">Pedobacter montanisoli</name>
    <dbReference type="NCBI Taxonomy" id="2923277"/>
    <lineage>
        <taxon>Bacteria</taxon>
        <taxon>Pseudomonadati</taxon>
        <taxon>Bacteroidota</taxon>
        <taxon>Sphingobacteriia</taxon>
        <taxon>Sphingobacteriales</taxon>
        <taxon>Sphingobacteriaceae</taxon>
        <taxon>Pedobacter</taxon>
    </lineage>
</organism>
<evidence type="ECO:0000256" key="4">
    <source>
        <dbReference type="ARBA" id="ARBA00022827"/>
    </source>
</evidence>
<evidence type="ECO:0000259" key="6">
    <source>
        <dbReference type="Pfam" id="PF03275"/>
    </source>
</evidence>
<name>A0ABS9ZVW1_9SPHI</name>
<dbReference type="SUPFAM" id="SSF51971">
    <property type="entry name" value="Nucleotide-binding domain"/>
    <property type="match status" value="1"/>
</dbReference>
<dbReference type="PANTHER" id="PTHR21197">
    <property type="entry name" value="UDP-GALACTOPYRANOSE MUTASE"/>
    <property type="match status" value="1"/>
</dbReference>
<keyword evidence="3" id="KW-0285">Flavoprotein</keyword>
<keyword evidence="8" id="KW-1185">Reference proteome</keyword>
<gene>
    <name evidence="7" type="primary">glf</name>
    <name evidence="7" type="ORF">MMF97_06975</name>
</gene>
<evidence type="ECO:0000256" key="2">
    <source>
        <dbReference type="ARBA" id="ARBA00009321"/>
    </source>
</evidence>
<dbReference type="GO" id="GO:0008767">
    <property type="term" value="F:UDP-galactopyranose mutase activity"/>
    <property type="evidence" value="ECO:0007669"/>
    <property type="project" value="UniProtKB-EC"/>
</dbReference>
<dbReference type="InterPro" id="IPR004379">
    <property type="entry name" value="UDP-GALP_mutase"/>
</dbReference>
<keyword evidence="4" id="KW-0274">FAD</keyword>
<dbReference type="NCBIfam" id="TIGR00031">
    <property type="entry name" value="UDP-GALP_mutase"/>
    <property type="match status" value="1"/>
</dbReference>
<evidence type="ECO:0000256" key="3">
    <source>
        <dbReference type="ARBA" id="ARBA00022630"/>
    </source>
</evidence>
<dbReference type="Proteomes" id="UP001165460">
    <property type="component" value="Unassembled WGS sequence"/>
</dbReference>
<dbReference type="RefSeq" id="WP_243360886.1">
    <property type="nucleotide sequence ID" value="NZ_JALGBH010000001.1"/>
</dbReference>
<comment type="cofactor">
    <cofactor evidence="1">
        <name>FAD</name>
        <dbReference type="ChEBI" id="CHEBI:57692"/>
    </cofactor>
</comment>
<feature type="domain" description="UDP-galactopyranose mutase C-terminal" evidence="6">
    <location>
        <begin position="149"/>
        <end position="350"/>
    </location>
</feature>
<evidence type="ECO:0000256" key="5">
    <source>
        <dbReference type="ARBA" id="ARBA00023235"/>
    </source>
</evidence>